<evidence type="ECO:0000313" key="2">
    <source>
        <dbReference type="Proteomes" id="UP001597100"/>
    </source>
</evidence>
<reference evidence="2" key="1">
    <citation type="journal article" date="2019" name="Int. J. Syst. Evol. Microbiol.">
        <title>The Global Catalogue of Microorganisms (GCM) 10K type strain sequencing project: providing services to taxonomists for standard genome sequencing and annotation.</title>
        <authorList>
            <consortium name="The Broad Institute Genomics Platform"/>
            <consortium name="The Broad Institute Genome Sequencing Center for Infectious Disease"/>
            <person name="Wu L."/>
            <person name="Ma J."/>
        </authorList>
    </citation>
    <scope>NUCLEOTIDE SEQUENCE [LARGE SCALE GENOMIC DNA]</scope>
    <source>
        <strain evidence="2">CCUG 60898</strain>
    </source>
</reference>
<sequence length="161" mass="18062">MNQIQKWLFLAVFSALTLGCQKDDICPEGTETTPLLVIEFYDAEDPSRLKAVQNLVVKAAGKEVFLGPVTTNSISIPLKTDEGVTEYSFTANNNSPLENEDLISFSYDPQSEYLNRACGFKVNFTNIDVNTQQDEDNWILSEIVLQENVENETEAHISIIH</sequence>
<accession>A0ABW3IBH8</accession>
<organism evidence="1 2">
    <name type="scientific">Salinimicrobium gaetbulicola</name>
    <dbReference type="NCBI Taxonomy" id="999702"/>
    <lineage>
        <taxon>Bacteria</taxon>
        <taxon>Pseudomonadati</taxon>
        <taxon>Bacteroidota</taxon>
        <taxon>Flavobacteriia</taxon>
        <taxon>Flavobacteriales</taxon>
        <taxon>Flavobacteriaceae</taxon>
        <taxon>Salinimicrobium</taxon>
    </lineage>
</organism>
<evidence type="ECO:0000313" key="1">
    <source>
        <dbReference type="EMBL" id="MFD0975461.1"/>
    </source>
</evidence>
<comment type="caution">
    <text evidence="1">The sequence shown here is derived from an EMBL/GenBank/DDBJ whole genome shotgun (WGS) entry which is preliminary data.</text>
</comment>
<dbReference type="InterPro" id="IPR045607">
    <property type="entry name" value="DUF6452"/>
</dbReference>
<proteinExistence type="predicted"/>
<name>A0ABW3IBH8_9FLAO</name>
<dbReference type="PROSITE" id="PS51257">
    <property type="entry name" value="PROKAR_LIPOPROTEIN"/>
    <property type="match status" value="1"/>
</dbReference>
<protein>
    <submittedName>
        <fullName evidence="1">DUF6452 family protein</fullName>
    </submittedName>
</protein>
<gene>
    <name evidence="1" type="ORF">ACFQ1G_01540</name>
</gene>
<dbReference type="Pfam" id="PF20050">
    <property type="entry name" value="DUF6452"/>
    <property type="match status" value="1"/>
</dbReference>
<dbReference type="EMBL" id="JBHTJP010000032">
    <property type="protein sequence ID" value="MFD0975461.1"/>
    <property type="molecule type" value="Genomic_DNA"/>
</dbReference>
<dbReference type="RefSeq" id="WP_380736479.1">
    <property type="nucleotide sequence ID" value="NZ_JBHTJP010000032.1"/>
</dbReference>
<keyword evidence="2" id="KW-1185">Reference proteome</keyword>
<dbReference type="Proteomes" id="UP001597100">
    <property type="component" value="Unassembled WGS sequence"/>
</dbReference>